<feature type="non-terminal residue" evidence="2">
    <location>
        <position position="176"/>
    </location>
</feature>
<comment type="caution">
    <text evidence="2">The sequence shown here is derived from an EMBL/GenBank/DDBJ whole genome shotgun (WGS) entry which is preliminary data.</text>
</comment>
<gene>
    <name evidence="2" type="ORF">Tci_865227</name>
</gene>
<organism evidence="2">
    <name type="scientific">Tanacetum cinerariifolium</name>
    <name type="common">Dalmatian daisy</name>
    <name type="synonym">Chrysanthemum cinerariifolium</name>
    <dbReference type="NCBI Taxonomy" id="118510"/>
    <lineage>
        <taxon>Eukaryota</taxon>
        <taxon>Viridiplantae</taxon>
        <taxon>Streptophyta</taxon>
        <taxon>Embryophyta</taxon>
        <taxon>Tracheophyta</taxon>
        <taxon>Spermatophyta</taxon>
        <taxon>Magnoliopsida</taxon>
        <taxon>eudicotyledons</taxon>
        <taxon>Gunneridae</taxon>
        <taxon>Pentapetalae</taxon>
        <taxon>asterids</taxon>
        <taxon>campanulids</taxon>
        <taxon>Asterales</taxon>
        <taxon>Asteraceae</taxon>
        <taxon>Asteroideae</taxon>
        <taxon>Anthemideae</taxon>
        <taxon>Anthemidinae</taxon>
        <taxon>Tanacetum</taxon>
    </lineage>
</organism>
<accession>A0A699S7I9</accession>
<evidence type="ECO:0000313" key="2">
    <source>
        <dbReference type="EMBL" id="GFC93257.1"/>
    </source>
</evidence>
<proteinExistence type="predicted"/>
<dbReference type="EMBL" id="BKCJ011142219">
    <property type="protein sequence ID" value="GFC93257.1"/>
    <property type="molecule type" value="Genomic_DNA"/>
</dbReference>
<protein>
    <submittedName>
        <fullName evidence="2">Uncharacterized protein</fullName>
    </submittedName>
</protein>
<feature type="region of interest" description="Disordered" evidence="1">
    <location>
        <begin position="64"/>
        <end position="102"/>
    </location>
</feature>
<reference evidence="2" key="1">
    <citation type="journal article" date="2019" name="Sci. Rep.">
        <title>Draft genome of Tanacetum cinerariifolium, the natural source of mosquito coil.</title>
        <authorList>
            <person name="Yamashiro T."/>
            <person name="Shiraishi A."/>
            <person name="Satake H."/>
            <person name="Nakayama K."/>
        </authorList>
    </citation>
    <scope>NUCLEOTIDE SEQUENCE</scope>
</reference>
<dbReference type="AlphaFoldDB" id="A0A699S7I9"/>
<evidence type="ECO:0000256" key="1">
    <source>
        <dbReference type="SAM" id="MobiDB-lite"/>
    </source>
</evidence>
<name>A0A699S7I9_TANCI</name>
<sequence>MDLFTCIHTSDPTKVKVVERERVEDEPLLLQTTVGHSAGAGEGTNVQPVIEAADIVAEDVASLQPRRQRKRKTMVVDAGGSSHPSKKLREDHGTLSGPSVAGKSRSAVHRLLAGAVSNDEVRGEPIPTFPFVTSSVSATPEREGGDHTDSMTGLNLKMISALQSFVISSDSSHHSG</sequence>